<dbReference type="OMA" id="TIQDETM"/>
<keyword evidence="2" id="KW-0472">Membrane</keyword>
<feature type="transmembrane region" description="Helical" evidence="2">
    <location>
        <begin position="545"/>
        <end position="569"/>
    </location>
</feature>
<evidence type="ECO:0000313" key="3">
    <source>
        <dbReference type="EMBL" id="OTF90467.1"/>
    </source>
</evidence>
<sequence>MLYICVWLEQNTSNTPSKPSIFNAISMNSSHGFLMDIDEDKWVEGVRKSLVEQDEEIGKIPVCIFTVPKILLATDPNSYIPQQVALGPFHHWRPEVYDMQRYKLAAARRTQKYMNVSFERIVDIMKKHDELRIRASYHKLLEISGDTLVWMMAVDMAFLLEFLMVYSMKQEGQTLTRVTSSMSHLVDATGKKLSHVAILRDLVMLENQIPLFLIKNMLEHQRKESDDKSPGEKLKSMLMGLYHELSPFHEQELADVDIDDCDHILDFLYHMTVPNNKELHIDEVIEIEYEGITEEACDGDHQEESFAKPSDLRRFTNYIWKILSKSNAGMIRISKRIIFGRPVILVTKLPWRIISSLPILKLLKEPIEQMFKNFRGEEGQEKSNDESGESKTPKIEEITIPSVTEMAKAGILFSPVNGGISDISFDVKTVTLYLPVVELDVNTEVYLRNLVAYEACVAAGPLVMARYTELMNGIIDTEEDAKYLRERGIVLNHLKSDKEVADLWNGMSKSVKLTKVPKMDKVVADVNKMYGETWRVKSSKYLRTYVFASWQLLTLLAALFMLFLTTLQAFCSVTVSSLKGWSFFTVSCSATMELSLLIFSSTTIMSSVFRVPVRESSLNSPLSGPPPPPLKLPPLECSLSALKYP</sequence>
<dbReference type="Pfam" id="PF03140">
    <property type="entry name" value="DUF247"/>
    <property type="match status" value="1"/>
</dbReference>
<keyword evidence="4" id="KW-1185">Reference proteome</keyword>
<evidence type="ECO:0000256" key="2">
    <source>
        <dbReference type="SAM" id="Phobius"/>
    </source>
</evidence>
<dbReference type="PANTHER" id="PTHR31549:SF277">
    <property type="entry name" value="OS08G0167400 PROTEIN"/>
    <property type="match status" value="1"/>
</dbReference>
<proteinExistence type="predicted"/>
<dbReference type="EMBL" id="CM007905">
    <property type="protein sequence ID" value="OTF90467.1"/>
    <property type="molecule type" value="Genomic_DNA"/>
</dbReference>
<feature type="transmembrane region" description="Helical" evidence="2">
    <location>
        <begin position="581"/>
        <end position="600"/>
    </location>
</feature>
<evidence type="ECO:0000313" key="4">
    <source>
        <dbReference type="Proteomes" id="UP000215914"/>
    </source>
</evidence>
<name>A0A251RVI0_HELAN</name>
<dbReference type="Proteomes" id="UP000215914">
    <property type="component" value="Chromosome 16"/>
</dbReference>
<feature type="region of interest" description="Disordered" evidence="1">
    <location>
        <begin position="374"/>
        <end position="394"/>
    </location>
</feature>
<protein>
    <submittedName>
        <fullName evidence="3">Uncharacterized protein</fullName>
    </submittedName>
</protein>
<dbReference type="InParanoid" id="A0A251RVI0"/>
<dbReference type="InterPro" id="IPR004158">
    <property type="entry name" value="DUF247_pln"/>
</dbReference>
<evidence type="ECO:0000256" key="1">
    <source>
        <dbReference type="SAM" id="MobiDB-lite"/>
    </source>
</evidence>
<dbReference type="PANTHER" id="PTHR31549">
    <property type="entry name" value="PROTEIN, PUTATIVE (DUF247)-RELATED-RELATED"/>
    <property type="match status" value="1"/>
</dbReference>
<reference evidence="4" key="1">
    <citation type="journal article" date="2017" name="Nature">
        <title>The sunflower genome provides insights into oil metabolism, flowering and Asterid evolution.</title>
        <authorList>
            <person name="Badouin H."/>
            <person name="Gouzy J."/>
            <person name="Grassa C.J."/>
            <person name="Murat F."/>
            <person name="Staton S.E."/>
            <person name="Cottret L."/>
            <person name="Lelandais-Briere C."/>
            <person name="Owens G.L."/>
            <person name="Carrere S."/>
            <person name="Mayjonade B."/>
            <person name="Legrand L."/>
            <person name="Gill N."/>
            <person name="Kane N.C."/>
            <person name="Bowers J.E."/>
            <person name="Hubner S."/>
            <person name="Bellec A."/>
            <person name="Berard A."/>
            <person name="Berges H."/>
            <person name="Blanchet N."/>
            <person name="Boniface M.C."/>
            <person name="Brunel D."/>
            <person name="Catrice O."/>
            <person name="Chaidir N."/>
            <person name="Claudel C."/>
            <person name="Donnadieu C."/>
            <person name="Faraut T."/>
            <person name="Fievet G."/>
            <person name="Helmstetter N."/>
            <person name="King M."/>
            <person name="Knapp S.J."/>
            <person name="Lai Z."/>
            <person name="Le Paslier M.C."/>
            <person name="Lippi Y."/>
            <person name="Lorenzon L."/>
            <person name="Mandel J.R."/>
            <person name="Marage G."/>
            <person name="Marchand G."/>
            <person name="Marquand E."/>
            <person name="Bret-Mestries E."/>
            <person name="Morien E."/>
            <person name="Nambeesan S."/>
            <person name="Nguyen T."/>
            <person name="Pegot-Espagnet P."/>
            <person name="Pouilly N."/>
            <person name="Raftis F."/>
            <person name="Sallet E."/>
            <person name="Schiex T."/>
            <person name="Thomas J."/>
            <person name="Vandecasteele C."/>
            <person name="Vares D."/>
            <person name="Vear F."/>
            <person name="Vautrin S."/>
            <person name="Crespi M."/>
            <person name="Mangin B."/>
            <person name="Burke J.M."/>
            <person name="Salse J."/>
            <person name="Munos S."/>
            <person name="Vincourt P."/>
            <person name="Rieseberg L.H."/>
            <person name="Langlade N.B."/>
        </authorList>
    </citation>
    <scope>NUCLEOTIDE SEQUENCE [LARGE SCALE GENOMIC DNA]</scope>
    <source>
        <strain evidence="4">cv. SF193</strain>
    </source>
</reference>
<gene>
    <name evidence="3" type="ORF">HannXRQ_Chr16g0499951</name>
</gene>
<feature type="transmembrane region" description="Helical" evidence="2">
    <location>
        <begin position="148"/>
        <end position="167"/>
    </location>
</feature>
<accession>A0A251RVI0</accession>
<keyword evidence="2" id="KW-0812">Transmembrane</keyword>
<organism evidence="3 4">
    <name type="scientific">Helianthus annuus</name>
    <name type="common">Common sunflower</name>
    <dbReference type="NCBI Taxonomy" id="4232"/>
    <lineage>
        <taxon>Eukaryota</taxon>
        <taxon>Viridiplantae</taxon>
        <taxon>Streptophyta</taxon>
        <taxon>Embryophyta</taxon>
        <taxon>Tracheophyta</taxon>
        <taxon>Spermatophyta</taxon>
        <taxon>Magnoliopsida</taxon>
        <taxon>eudicotyledons</taxon>
        <taxon>Gunneridae</taxon>
        <taxon>Pentapetalae</taxon>
        <taxon>asterids</taxon>
        <taxon>campanulids</taxon>
        <taxon>Asterales</taxon>
        <taxon>Asteraceae</taxon>
        <taxon>Asteroideae</taxon>
        <taxon>Heliantheae alliance</taxon>
        <taxon>Heliantheae</taxon>
        <taxon>Helianthus</taxon>
    </lineage>
</organism>
<keyword evidence="2" id="KW-1133">Transmembrane helix</keyword>
<dbReference type="AlphaFoldDB" id="A0A251RVI0"/>